<dbReference type="RefSeq" id="WP_007193505.1">
    <property type="nucleotide sequence ID" value="NZ_AFWV01000008.1"/>
</dbReference>
<evidence type="ECO:0000313" key="2">
    <source>
        <dbReference type="Proteomes" id="UP000005459"/>
    </source>
</evidence>
<dbReference type="STRING" id="768671.ThimaDRAFT_2632"/>
<dbReference type="CDD" id="cd00565">
    <property type="entry name" value="Ubl_ThiS"/>
    <property type="match status" value="1"/>
</dbReference>
<accession>F9UCI0</accession>
<keyword evidence="2" id="KW-1185">Reference proteome</keyword>
<organism evidence="1 2">
    <name type="scientific">Thiocapsa marina 5811</name>
    <dbReference type="NCBI Taxonomy" id="768671"/>
    <lineage>
        <taxon>Bacteria</taxon>
        <taxon>Pseudomonadati</taxon>
        <taxon>Pseudomonadota</taxon>
        <taxon>Gammaproteobacteria</taxon>
        <taxon>Chromatiales</taxon>
        <taxon>Chromatiaceae</taxon>
        <taxon>Thiocapsa</taxon>
    </lineage>
</organism>
<dbReference type="SUPFAM" id="SSF54285">
    <property type="entry name" value="MoaD/ThiS"/>
    <property type="match status" value="1"/>
</dbReference>
<gene>
    <name evidence="1" type="ORF">ThimaDRAFT_2632</name>
</gene>
<protein>
    <submittedName>
        <fullName evidence="1">Thiamine biosynthesis protein ThiS</fullName>
    </submittedName>
</protein>
<dbReference type="Proteomes" id="UP000005459">
    <property type="component" value="Unassembled WGS sequence"/>
</dbReference>
<dbReference type="PANTHER" id="PTHR34472">
    <property type="entry name" value="SULFUR CARRIER PROTEIN THIS"/>
    <property type="match status" value="1"/>
</dbReference>
<dbReference type="InterPro" id="IPR010035">
    <property type="entry name" value="Thi_S"/>
</dbReference>
<dbReference type="EMBL" id="AFWV01000008">
    <property type="protein sequence ID" value="EGV18093.1"/>
    <property type="molecule type" value="Genomic_DNA"/>
</dbReference>
<dbReference type="Pfam" id="PF02597">
    <property type="entry name" value="ThiS"/>
    <property type="match status" value="1"/>
</dbReference>
<dbReference type="OrthoDB" id="9800283at2"/>
<dbReference type="eggNOG" id="COG2104">
    <property type="taxonomic scope" value="Bacteria"/>
</dbReference>
<name>F9UCI0_9GAMM</name>
<dbReference type="AlphaFoldDB" id="F9UCI0"/>
<dbReference type="InterPro" id="IPR003749">
    <property type="entry name" value="ThiS/MoaD-like"/>
</dbReference>
<dbReference type="NCBIfam" id="TIGR01683">
    <property type="entry name" value="thiS"/>
    <property type="match status" value="1"/>
</dbReference>
<dbReference type="InterPro" id="IPR012675">
    <property type="entry name" value="Beta-grasp_dom_sf"/>
</dbReference>
<evidence type="ECO:0000313" key="1">
    <source>
        <dbReference type="EMBL" id="EGV18093.1"/>
    </source>
</evidence>
<proteinExistence type="predicted"/>
<reference evidence="1 2" key="1">
    <citation type="submission" date="2011-06" db="EMBL/GenBank/DDBJ databases">
        <title>The draft genome of Thiocapsa marina 5811.</title>
        <authorList>
            <consortium name="US DOE Joint Genome Institute (JGI-PGF)"/>
            <person name="Lucas S."/>
            <person name="Han J."/>
            <person name="Cheng J.-F."/>
            <person name="Goodwin L."/>
            <person name="Pitluck S."/>
            <person name="Peters L."/>
            <person name="Land M.L."/>
            <person name="Hauser L."/>
            <person name="Vogl K."/>
            <person name="Liu Z."/>
            <person name="Imhoff J."/>
            <person name="Thiel V."/>
            <person name="Frigaard N.-U."/>
            <person name="Bryant D."/>
            <person name="Woyke T.J."/>
        </authorList>
    </citation>
    <scope>NUCLEOTIDE SEQUENCE [LARGE SCALE GENOMIC DNA]</scope>
    <source>
        <strain evidence="1 2">5811</strain>
    </source>
</reference>
<sequence length="66" mass="7229">MQIIVNGAATEVDDAITMAELIEQLQLGNRRLAVEVNAELVPRSRFPERRLAPHDQVEIIHAVGGG</sequence>
<dbReference type="InterPro" id="IPR016155">
    <property type="entry name" value="Mopterin_synth/thiamin_S_b"/>
</dbReference>
<dbReference type="PATRIC" id="fig|768671.3.peg.2786"/>
<dbReference type="PANTHER" id="PTHR34472:SF1">
    <property type="entry name" value="SULFUR CARRIER PROTEIN THIS"/>
    <property type="match status" value="1"/>
</dbReference>
<dbReference type="Gene3D" id="3.10.20.30">
    <property type="match status" value="1"/>
</dbReference>